<dbReference type="Proteomes" id="UP000282876">
    <property type="component" value="Unassembled WGS sequence"/>
</dbReference>
<sequence length="214" mass="25763">MDKEYICDTVSSKKTYTSFELRSESRKKEKRITNILEITNSLSHTKIVNHTLNTHKFINKLSLEKKIFVILFNLFIKNKEIFKLINLLKKYPGKRKELLKYNMTEFEYSKELDFNQVVYYEIFKYVSNFMTVKHNYEEYTRLLGSSKPEVVALFVLLKDFNLEFVYQACNLHEFCELHELKNVICKINKIKKKKRNFSEKMTVKKVFDSLLNFK</sequence>
<comment type="caution">
    <text evidence="1">The sequence shown here is derived from an EMBL/GenBank/DDBJ whole genome shotgun (WGS) entry which is preliminary data.</text>
</comment>
<dbReference type="AlphaFoldDB" id="A0A437APF7"/>
<evidence type="ECO:0000313" key="1">
    <source>
        <dbReference type="EMBL" id="RVD93125.1"/>
    </source>
</evidence>
<dbReference type="EMBL" id="RCSS01000084">
    <property type="protein sequence ID" value="RVD93125.1"/>
    <property type="molecule type" value="Genomic_DNA"/>
</dbReference>
<proteinExistence type="predicted"/>
<accession>A0A437APF7</accession>
<keyword evidence="2" id="KW-1185">Reference proteome</keyword>
<gene>
    <name evidence="1" type="ORF">TUBRATIS_003580</name>
</gene>
<organism evidence="1 2">
    <name type="scientific">Tubulinosema ratisbonensis</name>
    <dbReference type="NCBI Taxonomy" id="291195"/>
    <lineage>
        <taxon>Eukaryota</taxon>
        <taxon>Fungi</taxon>
        <taxon>Fungi incertae sedis</taxon>
        <taxon>Microsporidia</taxon>
        <taxon>Tubulinosematoidea</taxon>
        <taxon>Tubulinosematidae</taxon>
        <taxon>Tubulinosema</taxon>
    </lineage>
</organism>
<dbReference type="VEuPathDB" id="MicrosporidiaDB:TUBRATIS_003580"/>
<name>A0A437APF7_9MICR</name>
<reference evidence="1 2" key="1">
    <citation type="submission" date="2018-10" db="EMBL/GenBank/DDBJ databases">
        <title>Draft genome sequence of the microsporidian Tubulinosema ratisbonensis.</title>
        <authorList>
            <person name="Polonais V."/>
            <person name="Peyretaillade E."/>
            <person name="Niehus S."/>
            <person name="Wawrzyniak I."/>
            <person name="Franchet A."/>
            <person name="Gaspin C."/>
            <person name="Reichstadt M."/>
            <person name="Belser C."/>
            <person name="Labadie K."/>
            <person name="Delbac F."/>
            <person name="Ferrandon D."/>
        </authorList>
    </citation>
    <scope>NUCLEOTIDE SEQUENCE [LARGE SCALE GENOMIC DNA]</scope>
    <source>
        <strain evidence="1 2">Franzen</strain>
    </source>
</reference>
<dbReference type="OrthoDB" id="2188716at2759"/>
<evidence type="ECO:0000313" key="2">
    <source>
        <dbReference type="Proteomes" id="UP000282876"/>
    </source>
</evidence>
<protein>
    <submittedName>
        <fullName evidence="1">Uncharacterized protein</fullName>
    </submittedName>
</protein>